<feature type="transmembrane region" description="Helical" evidence="19">
    <location>
        <begin position="6"/>
        <end position="33"/>
    </location>
</feature>
<evidence type="ECO:0000256" key="16">
    <source>
        <dbReference type="ARBA" id="ARBA00023209"/>
    </source>
</evidence>
<keyword evidence="21" id="KW-1185">Reference proteome</keyword>
<feature type="transmembrane region" description="Helical" evidence="19">
    <location>
        <begin position="204"/>
        <end position="223"/>
    </location>
</feature>
<dbReference type="PANTHER" id="PTHR46382:SF1">
    <property type="entry name" value="PHOSPHATIDATE CYTIDYLYLTRANSFERASE"/>
    <property type="match status" value="1"/>
</dbReference>
<evidence type="ECO:0000256" key="7">
    <source>
        <dbReference type="ARBA" id="ARBA00019373"/>
    </source>
</evidence>
<evidence type="ECO:0000256" key="19">
    <source>
        <dbReference type="SAM" id="Phobius"/>
    </source>
</evidence>
<dbReference type="EMBL" id="JNFF01000062">
    <property type="protein sequence ID" value="KEQ29722.1"/>
    <property type="molecule type" value="Genomic_DNA"/>
</dbReference>
<dbReference type="PROSITE" id="PS01315">
    <property type="entry name" value="CDS"/>
    <property type="match status" value="1"/>
</dbReference>
<keyword evidence="11 18" id="KW-0812">Transmembrane</keyword>
<proteinExistence type="inferred from homology"/>
<comment type="catalytic activity">
    <reaction evidence="1 18">
        <text>a 1,2-diacyl-sn-glycero-3-phosphate + CTP + H(+) = a CDP-1,2-diacyl-sn-glycerol + diphosphate</text>
        <dbReference type="Rhea" id="RHEA:16229"/>
        <dbReference type="ChEBI" id="CHEBI:15378"/>
        <dbReference type="ChEBI" id="CHEBI:33019"/>
        <dbReference type="ChEBI" id="CHEBI:37563"/>
        <dbReference type="ChEBI" id="CHEBI:58332"/>
        <dbReference type="ChEBI" id="CHEBI:58608"/>
        <dbReference type="EC" id="2.7.7.41"/>
    </reaction>
</comment>
<evidence type="ECO:0000256" key="1">
    <source>
        <dbReference type="ARBA" id="ARBA00001698"/>
    </source>
</evidence>
<dbReference type="RefSeq" id="WP_037441165.1">
    <property type="nucleotide sequence ID" value="NZ_JNFF01000062.1"/>
</dbReference>
<evidence type="ECO:0000256" key="5">
    <source>
        <dbReference type="ARBA" id="ARBA00010185"/>
    </source>
</evidence>
<feature type="transmembrane region" description="Helical" evidence="19">
    <location>
        <begin position="54"/>
        <end position="74"/>
    </location>
</feature>
<comment type="pathway">
    <text evidence="4">Lipid metabolism.</text>
</comment>
<evidence type="ECO:0000256" key="11">
    <source>
        <dbReference type="ARBA" id="ARBA00022692"/>
    </source>
</evidence>
<evidence type="ECO:0000256" key="14">
    <source>
        <dbReference type="ARBA" id="ARBA00023098"/>
    </source>
</evidence>
<evidence type="ECO:0000256" key="8">
    <source>
        <dbReference type="ARBA" id="ARBA00022475"/>
    </source>
</evidence>
<feature type="transmembrane region" description="Helical" evidence="19">
    <location>
        <begin position="179"/>
        <end position="198"/>
    </location>
</feature>
<keyword evidence="8" id="KW-1003">Cell membrane</keyword>
<reference evidence="20 21" key="1">
    <citation type="journal article" date="1992" name="Int. J. Syst. Bacteriol.">
        <title>Sphingobacterium antarcticus sp. nov. a Psychrotrophic Bacterium from the Soils of Schirmacher Oasis, Antarctica.</title>
        <authorList>
            <person name="Shivaji S."/>
            <person name="Ray M.K."/>
            <person name="Rao N.S."/>
            <person name="Saiserr L."/>
            <person name="Jagannadham M.V."/>
            <person name="Kumar G.S."/>
            <person name="Reddy G."/>
            <person name="Bhargava P.M."/>
        </authorList>
    </citation>
    <scope>NUCLEOTIDE SEQUENCE [LARGE SCALE GENOMIC DNA]</scope>
    <source>
        <strain evidence="20 21">4BY</strain>
    </source>
</reference>
<keyword evidence="9" id="KW-0444">Lipid biosynthesis</keyword>
<organism evidence="20 21">
    <name type="scientific">Pedobacter antarcticus 4BY</name>
    <dbReference type="NCBI Taxonomy" id="1358423"/>
    <lineage>
        <taxon>Bacteria</taxon>
        <taxon>Pseudomonadati</taxon>
        <taxon>Bacteroidota</taxon>
        <taxon>Sphingobacteriia</taxon>
        <taxon>Sphingobacteriales</taxon>
        <taxon>Sphingobacteriaceae</taxon>
        <taxon>Pedobacter</taxon>
    </lineage>
</organism>
<accession>A0A081PG99</accession>
<name>A0A081PG99_9SPHI</name>
<dbReference type="GO" id="GO:0016024">
    <property type="term" value="P:CDP-diacylglycerol biosynthetic process"/>
    <property type="evidence" value="ECO:0007669"/>
    <property type="project" value="UniProtKB-UniPathway"/>
</dbReference>
<evidence type="ECO:0000256" key="2">
    <source>
        <dbReference type="ARBA" id="ARBA00004651"/>
    </source>
</evidence>
<dbReference type="PANTHER" id="PTHR46382">
    <property type="entry name" value="PHOSPHATIDATE CYTIDYLYLTRANSFERASE"/>
    <property type="match status" value="1"/>
</dbReference>
<evidence type="ECO:0000256" key="15">
    <source>
        <dbReference type="ARBA" id="ARBA00023136"/>
    </source>
</evidence>
<evidence type="ECO:0000256" key="13">
    <source>
        <dbReference type="ARBA" id="ARBA00022989"/>
    </source>
</evidence>
<dbReference type="AlphaFoldDB" id="A0A081PG99"/>
<dbReference type="Proteomes" id="UP000028007">
    <property type="component" value="Unassembled WGS sequence"/>
</dbReference>
<dbReference type="UniPathway" id="UPA00557">
    <property type="reaction ID" value="UER00614"/>
</dbReference>
<evidence type="ECO:0000256" key="3">
    <source>
        <dbReference type="ARBA" id="ARBA00005119"/>
    </source>
</evidence>
<feature type="transmembrane region" description="Helical" evidence="19">
    <location>
        <begin position="250"/>
        <end position="268"/>
    </location>
</feature>
<evidence type="ECO:0000256" key="4">
    <source>
        <dbReference type="ARBA" id="ARBA00005189"/>
    </source>
</evidence>
<dbReference type="OrthoDB" id="9799199at2"/>
<feature type="transmembrane region" description="Helical" evidence="19">
    <location>
        <begin position="80"/>
        <end position="97"/>
    </location>
</feature>
<protein>
    <recommendedName>
        <fullName evidence="7 18">Phosphatidate cytidylyltransferase</fullName>
        <ecNumber evidence="6 18">2.7.7.41</ecNumber>
    </recommendedName>
</protein>
<dbReference type="GO" id="GO:0005886">
    <property type="term" value="C:plasma membrane"/>
    <property type="evidence" value="ECO:0007669"/>
    <property type="project" value="UniProtKB-SubCell"/>
</dbReference>
<gene>
    <name evidence="20" type="ORF">N180_05585</name>
</gene>
<evidence type="ECO:0000256" key="12">
    <source>
        <dbReference type="ARBA" id="ARBA00022695"/>
    </source>
</evidence>
<comment type="subcellular location">
    <subcellularLocation>
        <location evidence="2">Cell membrane</location>
        <topology evidence="2">Multi-pass membrane protein</topology>
    </subcellularLocation>
</comment>
<evidence type="ECO:0000256" key="10">
    <source>
        <dbReference type="ARBA" id="ARBA00022679"/>
    </source>
</evidence>
<dbReference type="Pfam" id="PF01148">
    <property type="entry name" value="CTP_transf_1"/>
    <property type="match status" value="1"/>
</dbReference>
<keyword evidence="10 18" id="KW-0808">Transferase</keyword>
<keyword evidence="14" id="KW-0443">Lipid metabolism</keyword>
<dbReference type="EC" id="2.7.7.41" evidence="6 18"/>
<evidence type="ECO:0000256" key="17">
    <source>
        <dbReference type="ARBA" id="ARBA00023264"/>
    </source>
</evidence>
<keyword evidence="15 19" id="KW-0472">Membrane</keyword>
<keyword evidence="13 19" id="KW-1133">Transmembrane helix</keyword>
<comment type="caution">
    <text evidence="20">The sequence shown here is derived from an EMBL/GenBank/DDBJ whole genome shotgun (WGS) entry which is preliminary data.</text>
</comment>
<comment type="similarity">
    <text evidence="5 18">Belongs to the CDS family.</text>
</comment>
<dbReference type="eggNOG" id="COG4589">
    <property type="taxonomic scope" value="Bacteria"/>
</dbReference>
<keyword evidence="12 18" id="KW-0548">Nucleotidyltransferase</keyword>
<evidence type="ECO:0000313" key="21">
    <source>
        <dbReference type="Proteomes" id="UP000028007"/>
    </source>
</evidence>
<evidence type="ECO:0000256" key="6">
    <source>
        <dbReference type="ARBA" id="ARBA00012487"/>
    </source>
</evidence>
<feature type="transmembrane region" description="Helical" evidence="19">
    <location>
        <begin position="109"/>
        <end position="132"/>
    </location>
</feature>
<sequence>MKTRAITAFFFTIVMLASLYLGAWTFTVFYLLLSVFALREFYILIEPSGIKVQKFTGLTTHVLIFGLLASFMLLDLDLRYLLLIIPACTAFFLTELYRHEPEPFRNIAFGFGGLFFVTIPFCFFYALAFLLGKTQFSFHFPLAFLLMLWASDTGAYLFGRKLGKHKLFERHSPKKTWEGFFGGVLTSVLVSFIISLYFTELTFASWAGMAVLIVSFGTLGDLVESMLKRSLGAKDSGQLLPGHGGLLDRFDGLLIAAPLVYAYLWLILN</sequence>
<comment type="pathway">
    <text evidence="3 18">Phospholipid metabolism; CDP-diacylglycerol biosynthesis; CDP-diacylglycerol from sn-glycerol 3-phosphate: step 3/3.</text>
</comment>
<keyword evidence="17" id="KW-1208">Phospholipid metabolism</keyword>
<feature type="transmembrane region" description="Helical" evidence="19">
    <location>
        <begin position="138"/>
        <end position="158"/>
    </location>
</feature>
<evidence type="ECO:0000256" key="18">
    <source>
        <dbReference type="RuleBase" id="RU003938"/>
    </source>
</evidence>
<keyword evidence="16" id="KW-0594">Phospholipid biosynthesis</keyword>
<evidence type="ECO:0000256" key="9">
    <source>
        <dbReference type="ARBA" id="ARBA00022516"/>
    </source>
</evidence>
<dbReference type="InterPro" id="IPR000374">
    <property type="entry name" value="PC_trans"/>
</dbReference>
<evidence type="ECO:0000313" key="20">
    <source>
        <dbReference type="EMBL" id="KEQ29722.1"/>
    </source>
</evidence>
<dbReference type="GO" id="GO:0004605">
    <property type="term" value="F:phosphatidate cytidylyltransferase activity"/>
    <property type="evidence" value="ECO:0007669"/>
    <property type="project" value="UniProtKB-EC"/>
</dbReference>